<dbReference type="InterPro" id="IPR004358">
    <property type="entry name" value="Sig_transdc_His_kin-like_C"/>
</dbReference>
<evidence type="ECO:0000256" key="1">
    <source>
        <dbReference type="ARBA" id="ARBA00000085"/>
    </source>
</evidence>
<evidence type="ECO:0000256" key="3">
    <source>
        <dbReference type="ARBA" id="ARBA00022679"/>
    </source>
</evidence>
<dbReference type="CDD" id="cd17546">
    <property type="entry name" value="REC_hyHK_CKI1_RcsC-like"/>
    <property type="match status" value="1"/>
</dbReference>
<dbReference type="Proteomes" id="UP001215151">
    <property type="component" value="Unassembled WGS sequence"/>
</dbReference>
<feature type="region of interest" description="Disordered" evidence="6">
    <location>
        <begin position="185"/>
        <end position="241"/>
    </location>
</feature>
<feature type="compositionally biased region" description="Acidic residues" evidence="6">
    <location>
        <begin position="188"/>
        <end position="202"/>
    </location>
</feature>
<feature type="domain" description="Histidine kinase" evidence="7">
    <location>
        <begin position="54"/>
        <end position="343"/>
    </location>
</feature>
<evidence type="ECO:0000256" key="6">
    <source>
        <dbReference type="SAM" id="MobiDB-lite"/>
    </source>
</evidence>
<dbReference type="SMART" id="SM00448">
    <property type="entry name" value="REC"/>
    <property type="match status" value="1"/>
</dbReference>
<dbReference type="PROSITE" id="PS50110">
    <property type="entry name" value="RESPONSE_REGULATORY"/>
    <property type="match status" value="1"/>
</dbReference>
<dbReference type="PANTHER" id="PTHR43047:SF66">
    <property type="entry name" value="HISKA"/>
    <property type="match status" value="1"/>
</dbReference>
<dbReference type="PROSITE" id="PS50109">
    <property type="entry name" value="HIS_KIN"/>
    <property type="match status" value="1"/>
</dbReference>
<dbReference type="GO" id="GO:0005886">
    <property type="term" value="C:plasma membrane"/>
    <property type="evidence" value="ECO:0007669"/>
    <property type="project" value="TreeGrafter"/>
</dbReference>
<dbReference type="InterPro" id="IPR005467">
    <property type="entry name" value="His_kinase_dom"/>
</dbReference>
<keyword evidence="4" id="KW-0418">Kinase</keyword>
<protein>
    <recommendedName>
        <fullName evidence="2">histidine kinase</fullName>
        <ecNumber evidence="2">2.7.13.3</ecNumber>
    </recommendedName>
</protein>
<evidence type="ECO:0000313" key="9">
    <source>
        <dbReference type="EMBL" id="KAJ8473743.1"/>
    </source>
</evidence>
<dbReference type="SMART" id="SM00387">
    <property type="entry name" value="HATPase_c"/>
    <property type="match status" value="1"/>
</dbReference>
<keyword evidence="3" id="KW-0808">Transferase</keyword>
<dbReference type="EMBL" id="JAPEVG010000211">
    <property type="protein sequence ID" value="KAJ8473743.1"/>
    <property type="molecule type" value="Genomic_DNA"/>
</dbReference>
<dbReference type="AlphaFoldDB" id="A0AAD7TRS4"/>
<feature type="region of interest" description="Disordered" evidence="6">
    <location>
        <begin position="501"/>
        <end position="520"/>
    </location>
</feature>
<accession>A0AAD7TRS4</accession>
<dbReference type="SUPFAM" id="SSF52172">
    <property type="entry name" value="CheY-like"/>
    <property type="match status" value="2"/>
</dbReference>
<feature type="domain" description="Response regulatory" evidence="8">
    <location>
        <begin position="529"/>
        <end position="654"/>
    </location>
</feature>
<comment type="catalytic activity">
    <reaction evidence="1">
        <text>ATP + protein L-histidine = ADP + protein N-phospho-L-histidine.</text>
        <dbReference type="EC" id="2.7.13.3"/>
    </reaction>
</comment>
<evidence type="ECO:0000256" key="4">
    <source>
        <dbReference type="ARBA" id="ARBA00022777"/>
    </source>
</evidence>
<feature type="region of interest" description="Disordered" evidence="6">
    <location>
        <begin position="352"/>
        <end position="392"/>
    </location>
</feature>
<dbReference type="GO" id="GO:0000155">
    <property type="term" value="F:phosphorelay sensor kinase activity"/>
    <property type="evidence" value="ECO:0007669"/>
    <property type="project" value="TreeGrafter"/>
</dbReference>
<name>A0AAD7TRS4_9APHY</name>
<comment type="caution">
    <text evidence="9">The sequence shown here is derived from an EMBL/GenBank/DDBJ whole genome shotgun (WGS) entry which is preliminary data.</text>
</comment>
<feature type="region of interest" description="Disordered" evidence="6">
    <location>
        <begin position="648"/>
        <end position="680"/>
    </location>
</feature>
<dbReference type="InterPro" id="IPR003594">
    <property type="entry name" value="HATPase_dom"/>
</dbReference>
<dbReference type="InterPro" id="IPR011006">
    <property type="entry name" value="CheY-like_superfamily"/>
</dbReference>
<dbReference type="Gene3D" id="3.40.50.2300">
    <property type="match status" value="2"/>
</dbReference>
<keyword evidence="10" id="KW-1185">Reference proteome</keyword>
<dbReference type="InterPro" id="IPR036890">
    <property type="entry name" value="HATPase_C_sf"/>
</dbReference>
<dbReference type="GO" id="GO:0009927">
    <property type="term" value="F:histidine phosphotransfer kinase activity"/>
    <property type="evidence" value="ECO:0007669"/>
    <property type="project" value="TreeGrafter"/>
</dbReference>
<feature type="compositionally biased region" description="Basic and acidic residues" evidence="6">
    <location>
        <begin position="455"/>
        <end position="468"/>
    </location>
</feature>
<dbReference type="SUPFAM" id="SSF55874">
    <property type="entry name" value="ATPase domain of HSP90 chaperone/DNA topoisomerase II/histidine kinase"/>
    <property type="match status" value="1"/>
</dbReference>
<evidence type="ECO:0000259" key="8">
    <source>
        <dbReference type="PROSITE" id="PS50110"/>
    </source>
</evidence>
<evidence type="ECO:0000256" key="5">
    <source>
        <dbReference type="PROSITE-ProRule" id="PRU00169"/>
    </source>
</evidence>
<feature type="compositionally biased region" description="Gly residues" evidence="6">
    <location>
        <begin position="220"/>
        <end position="235"/>
    </location>
</feature>
<feature type="region of interest" description="Disordered" evidence="6">
    <location>
        <begin position="419"/>
        <end position="469"/>
    </location>
</feature>
<proteinExistence type="predicted"/>
<reference evidence="9" key="1">
    <citation type="submission" date="2022-11" db="EMBL/GenBank/DDBJ databases">
        <title>Genome Sequence of Cubamyces cubensis.</title>
        <authorList>
            <person name="Buettner E."/>
        </authorList>
    </citation>
    <scope>NUCLEOTIDE SEQUENCE</scope>
    <source>
        <strain evidence="9">MPL-01</strain>
    </source>
</reference>
<feature type="region of interest" description="Disordered" evidence="6">
    <location>
        <begin position="575"/>
        <end position="606"/>
    </location>
</feature>
<dbReference type="Gene3D" id="3.30.565.10">
    <property type="entry name" value="Histidine kinase-like ATPase, C-terminal domain"/>
    <property type="match status" value="1"/>
</dbReference>
<dbReference type="EC" id="2.7.13.3" evidence="2"/>
<comment type="caution">
    <text evidence="5">Lacks conserved residue(s) required for the propagation of feature annotation.</text>
</comment>
<organism evidence="9 10">
    <name type="scientific">Trametes cubensis</name>
    <dbReference type="NCBI Taxonomy" id="1111947"/>
    <lineage>
        <taxon>Eukaryota</taxon>
        <taxon>Fungi</taxon>
        <taxon>Dikarya</taxon>
        <taxon>Basidiomycota</taxon>
        <taxon>Agaricomycotina</taxon>
        <taxon>Agaricomycetes</taxon>
        <taxon>Polyporales</taxon>
        <taxon>Polyporaceae</taxon>
        <taxon>Trametes</taxon>
    </lineage>
</organism>
<evidence type="ECO:0000313" key="10">
    <source>
        <dbReference type="Proteomes" id="UP001215151"/>
    </source>
</evidence>
<evidence type="ECO:0000256" key="2">
    <source>
        <dbReference type="ARBA" id="ARBA00012438"/>
    </source>
</evidence>
<gene>
    <name evidence="9" type="ORF">ONZ51_g7677</name>
</gene>
<evidence type="ECO:0000259" key="7">
    <source>
        <dbReference type="PROSITE" id="PS50109"/>
    </source>
</evidence>
<sequence>MQASGIVAQDIEFKALEGSLSMMSKGASRLRYFPAACFACVWMDGNLTFVFSSIDAVLNDVLDFNRMDSGRFESVLKPYKFHQVLRSLFVPLQLATDARRLQFITDLDKNIDQVARQALYEAMGESEDAIQRRLIENPDEDGIVVGDETRLRQIITNLASNACKFTPAGGKLTITTRLIIPAIPSKDDECDDDANEDGDEGGDVEKGGAYFSSNVPRPGPGSGPNGTGGAGGAENGNGHSQLSATHLTQHNVLHSKPAPPLEWIVVRIEVKDTGCGIRPKDMVQSKLFSAFNQTEQGRLQGGKGTGLGLALVRQIVKLSGGRLGVQSKVGEGSTFWVELPLGVGSKAVPALNSPTDLEEDEYPSPRQAVYTNTREVAPKTPGHASPRDGATNVRSSFQLNQSYSSSALHSIMEQGGLVEISTKPTEGPLTRTIGDPSTGTEPAQANGEELTPPDAPERPAPPEERSSDTVRGLHLTHLPKPQTFNLDGALISPALSAGTTNTLPSQAGSTSSAHTPASSHGMLFEPKLNVLVVDDDPLTRKLMSRMLTRLGCRVTTAENGEVALELILNVHAQHQTPSSEDTGSGGLSLEGLTSASGSGSGGPGGEEYRKDFVVGVTGNALLSDQQEYLEAGVDHVLTKPVLEKSLKSMLAIADERRKRGPSPGPGQPAPTSDQPPHIPS</sequence>
<dbReference type="Pfam" id="PF02518">
    <property type="entry name" value="HATPase_c"/>
    <property type="match status" value="1"/>
</dbReference>
<feature type="compositionally biased region" description="Low complexity" evidence="6">
    <location>
        <begin position="508"/>
        <end position="520"/>
    </location>
</feature>
<dbReference type="PRINTS" id="PR00344">
    <property type="entry name" value="BCTRLSENSOR"/>
</dbReference>
<dbReference type="PANTHER" id="PTHR43047">
    <property type="entry name" value="TWO-COMPONENT HISTIDINE PROTEIN KINASE"/>
    <property type="match status" value="1"/>
</dbReference>
<dbReference type="InterPro" id="IPR001789">
    <property type="entry name" value="Sig_transdc_resp-reg_receiver"/>
</dbReference>